<feature type="domain" description="Helicase C-terminal" evidence="2">
    <location>
        <begin position="220"/>
        <end position="380"/>
    </location>
</feature>
<evidence type="ECO:0000313" key="3">
    <source>
        <dbReference type="EMBL" id="WNL35106.1"/>
    </source>
</evidence>
<proteinExistence type="predicted"/>
<dbReference type="PROSITE" id="PS51192">
    <property type="entry name" value="HELICASE_ATP_BIND_1"/>
    <property type="match status" value="1"/>
</dbReference>
<accession>A0AA96DV00</accession>
<dbReference type="GO" id="GO:0016787">
    <property type="term" value="F:hydrolase activity"/>
    <property type="evidence" value="ECO:0007669"/>
    <property type="project" value="UniProtKB-KW"/>
</dbReference>
<keyword evidence="3" id="KW-0614">Plasmid</keyword>
<dbReference type="AlphaFoldDB" id="A0AA96DV00"/>
<dbReference type="InterPro" id="IPR003593">
    <property type="entry name" value="AAA+_ATPase"/>
</dbReference>
<dbReference type="InterPro" id="IPR027417">
    <property type="entry name" value="P-loop_NTPase"/>
</dbReference>
<dbReference type="GO" id="GO:0005524">
    <property type="term" value="F:ATP binding"/>
    <property type="evidence" value="ECO:0007669"/>
    <property type="project" value="InterPro"/>
</dbReference>
<evidence type="ECO:0000259" key="1">
    <source>
        <dbReference type="PROSITE" id="PS51192"/>
    </source>
</evidence>
<dbReference type="SMART" id="SM00382">
    <property type="entry name" value="AAA"/>
    <property type="match status" value="1"/>
</dbReference>
<sequence>MNKIELRDYQKDIITRAIKSKGNILIQAPTGSGKTVIAEEIVKFHKDADKKTLFLAPKINLLEQTAKAFANLNPQIIHGSNKEEIDTQAHSFVSTIQTISRRVDFLSSMNFDYIIFDEMHYGVKGKMQEIIKNIHKGKIIGLSATPYDEEGKLLTEDFDVIIDDYDARYMVDNGYLVNIKSFEAFTANLSGIKTKIGDWDINELDFRFNKPEIVNKIVSATKDILKNRDKTIVFCINISHAEAICKAYKEVGLKSEVTHSNISKENQKKILDNFKNGDTKVLVSVDQLTTGFDVPQTDTIVIARPTQSQNLYKQIVGRALRLSPSTNKKEAILLDCGGVVSRLGLPLEPIKEIIKQDEIVRKPYCCKKCKSVKPRNFKINNNYKKPVTICPDCKDEIDFKPKFIYKCTSCNRYYDFKMDYSNFSFENENMSLNCVCGFVNNLGSLNDDNIDFRELSNELQKEFNIERLKSDDISEESLDELSKNSESLIRGMVTRHKNLSTKTLIQMAKDDFEIFDSIDFLNNKKITKEALLEVVEHKKNYVFYDKLSLIKPYHYMLLKSITHPKCTNKLIDTICKHTDINLLKFIIKFLSSVEKTKIPKRHYLENQKFNIQKLDNKFVNNVERFLEIASKNPELKMDVASNEYISLKLLQKFAKDKDENIRNIIQKNPNFSNEMLDEEIENQDYYSREILSNKKGLTKEQQLKLAKSIEPDIKINLLKNYKSKDVFFACLDSIPSKNEQINTDVQNDDLVYEFYNDKRILIKEILKSKHCNTNVIENLIETKHDSYTKYIS</sequence>
<dbReference type="PANTHER" id="PTHR47396:SF1">
    <property type="entry name" value="ATP-DEPENDENT HELICASE IRC3-RELATED"/>
    <property type="match status" value="1"/>
</dbReference>
<dbReference type="EC" id="3.6.4.-" evidence="3"/>
<dbReference type="Proteomes" id="UP001305220">
    <property type="component" value="Plasmid p82_LEO_62"/>
</dbReference>
<dbReference type="PANTHER" id="PTHR47396">
    <property type="entry name" value="TYPE I RESTRICTION ENZYME ECOKI R PROTEIN"/>
    <property type="match status" value="1"/>
</dbReference>
<name>A0AA96DV00_9BACT</name>
<geneLocation type="plasmid" evidence="3">
    <name>p82_LEO_62</name>
</geneLocation>
<dbReference type="InterPro" id="IPR006935">
    <property type="entry name" value="Helicase/UvrB_N"/>
</dbReference>
<dbReference type="SUPFAM" id="SSF52540">
    <property type="entry name" value="P-loop containing nucleoside triphosphate hydrolases"/>
    <property type="match status" value="1"/>
</dbReference>
<dbReference type="InterPro" id="IPR014001">
    <property type="entry name" value="Helicase_ATP-bd"/>
</dbReference>
<gene>
    <name evidence="3" type="ORF">RMP68_11185</name>
</gene>
<dbReference type="InterPro" id="IPR001650">
    <property type="entry name" value="Helicase_C-like"/>
</dbReference>
<protein>
    <submittedName>
        <fullName evidence="3">DEAD/DEAH box helicase</fullName>
        <ecNumber evidence="3">3.6.4.-</ecNumber>
    </submittedName>
</protein>
<dbReference type="InterPro" id="IPR050742">
    <property type="entry name" value="Helicase_Restrict-Modif_Enz"/>
</dbReference>
<dbReference type="Pfam" id="PF00271">
    <property type="entry name" value="Helicase_C"/>
    <property type="match status" value="1"/>
</dbReference>
<evidence type="ECO:0000259" key="2">
    <source>
        <dbReference type="PROSITE" id="PS51194"/>
    </source>
</evidence>
<dbReference type="GO" id="GO:0005829">
    <property type="term" value="C:cytosol"/>
    <property type="evidence" value="ECO:0007669"/>
    <property type="project" value="TreeGrafter"/>
</dbReference>
<dbReference type="SMART" id="SM00490">
    <property type="entry name" value="HELICc"/>
    <property type="match status" value="1"/>
</dbReference>
<feature type="domain" description="Helicase ATP-binding" evidence="1">
    <location>
        <begin position="15"/>
        <end position="164"/>
    </location>
</feature>
<keyword evidence="3" id="KW-0378">Hydrolase</keyword>
<dbReference type="RefSeq" id="WP_390871696.1">
    <property type="nucleotide sequence ID" value="NZ_CP128653.1"/>
</dbReference>
<dbReference type="GO" id="GO:0003677">
    <property type="term" value="F:DNA binding"/>
    <property type="evidence" value="ECO:0007669"/>
    <property type="project" value="InterPro"/>
</dbReference>
<keyword evidence="3" id="KW-0347">Helicase</keyword>
<keyword evidence="3" id="KW-0067">ATP-binding</keyword>
<dbReference type="PROSITE" id="PS51194">
    <property type="entry name" value="HELICASE_CTER"/>
    <property type="match status" value="1"/>
</dbReference>
<dbReference type="GO" id="GO:0004386">
    <property type="term" value="F:helicase activity"/>
    <property type="evidence" value="ECO:0007669"/>
    <property type="project" value="UniProtKB-KW"/>
</dbReference>
<dbReference type="Pfam" id="PF04851">
    <property type="entry name" value="ResIII"/>
    <property type="match status" value="1"/>
</dbReference>
<organism evidence="3">
    <name type="scientific">Arcobacter cryaerophilus gv. pseudocryaerophilus</name>
    <dbReference type="NCBI Taxonomy" id="2933791"/>
    <lineage>
        <taxon>Bacteria</taxon>
        <taxon>Pseudomonadati</taxon>
        <taxon>Campylobacterota</taxon>
        <taxon>Epsilonproteobacteria</taxon>
        <taxon>Campylobacterales</taxon>
        <taxon>Arcobacteraceae</taxon>
        <taxon>Aliarcobacter</taxon>
    </lineage>
</organism>
<dbReference type="EMBL" id="CP134857">
    <property type="protein sequence ID" value="WNL35106.1"/>
    <property type="molecule type" value="Genomic_DNA"/>
</dbReference>
<dbReference type="Gene3D" id="3.40.50.300">
    <property type="entry name" value="P-loop containing nucleotide triphosphate hydrolases"/>
    <property type="match status" value="2"/>
</dbReference>
<dbReference type="SMART" id="SM00487">
    <property type="entry name" value="DEXDc"/>
    <property type="match status" value="1"/>
</dbReference>
<keyword evidence="3" id="KW-0547">Nucleotide-binding</keyword>
<reference evidence="3" key="1">
    <citation type="submission" date="2023-09" db="EMBL/GenBank/DDBJ databases">
        <title>Arcobacter tbilisiensis sp. nov. isolated from chicken meat in Tbilisi, Georgia.</title>
        <authorList>
            <person name="Matthias R."/>
            <person name="Zautner A.E."/>
        </authorList>
    </citation>
    <scope>NUCLEOTIDE SEQUENCE</scope>
    <source>
        <strain evidence="3">LEO 62</strain>
        <plasmid evidence="3">p82_LEO_62</plasmid>
    </source>
</reference>